<keyword evidence="10" id="KW-1185">Reference proteome</keyword>
<dbReference type="GeneID" id="101851003"/>
<feature type="transmembrane region" description="Helical" evidence="9">
    <location>
        <begin position="290"/>
        <end position="309"/>
    </location>
</feature>
<evidence type="ECO:0000313" key="11">
    <source>
        <dbReference type="RefSeq" id="XP_035829146.1"/>
    </source>
</evidence>
<proteinExistence type="inferred from homology"/>
<organism evidence="10 11">
    <name type="scientific">Aplysia californica</name>
    <name type="common">California sea hare</name>
    <dbReference type="NCBI Taxonomy" id="6500"/>
    <lineage>
        <taxon>Eukaryota</taxon>
        <taxon>Metazoa</taxon>
        <taxon>Spiralia</taxon>
        <taxon>Lophotrochozoa</taxon>
        <taxon>Mollusca</taxon>
        <taxon>Gastropoda</taxon>
        <taxon>Heterobranchia</taxon>
        <taxon>Euthyneura</taxon>
        <taxon>Tectipleura</taxon>
        <taxon>Aplysiida</taxon>
        <taxon>Aplysioidea</taxon>
        <taxon>Aplysiidae</taxon>
        <taxon>Aplysia</taxon>
    </lineage>
</organism>
<evidence type="ECO:0000256" key="9">
    <source>
        <dbReference type="SAM" id="Phobius"/>
    </source>
</evidence>
<dbReference type="InterPro" id="IPR037272">
    <property type="entry name" value="SNS_sf"/>
</dbReference>
<accession>A0ABM1W3A3</accession>
<name>A0ABM1W3A3_APLCA</name>
<feature type="compositionally biased region" description="Polar residues" evidence="8">
    <location>
        <begin position="21"/>
        <end position="31"/>
    </location>
</feature>
<feature type="compositionally biased region" description="Low complexity" evidence="8">
    <location>
        <begin position="55"/>
        <end position="79"/>
    </location>
</feature>
<evidence type="ECO:0000256" key="4">
    <source>
        <dbReference type="ARBA" id="ARBA00022692"/>
    </source>
</evidence>
<dbReference type="RefSeq" id="XP_035829146.1">
    <property type="nucleotide sequence ID" value="XM_035973253.1"/>
</dbReference>
<feature type="transmembrane region" description="Helical" evidence="9">
    <location>
        <begin position="580"/>
        <end position="604"/>
    </location>
</feature>
<evidence type="ECO:0000313" key="10">
    <source>
        <dbReference type="Proteomes" id="UP000694888"/>
    </source>
</evidence>
<evidence type="ECO:0000256" key="5">
    <source>
        <dbReference type="ARBA" id="ARBA00022989"/>
    </source>
</evidence>
<feature type="transmembrane region" description="Helical" evidence="9">
    <location>
        <begin position="781"/>
        <end position="804"/>
    </location>
</feature>
<dbReference type="PANTHER" id="PTHR11616">
    <property type="entry name" value="SODIUM/CHLORIDE DEPENDENT TRANSPORTER"/>
    <property type="match status" value="1"/>
</dbReference>
<feature type="transmembrane region" description="Helical" evidence="9">
    <location>
        <begin position="460"/>
        <end position="481"/>
    </location>
</feature>
<evidence type="ECO:0000256" key="3">
    <source>
        <dbReference type="ARBA" id="ARBA00022448"/>
    </source>
</evidence>
<feature type="transmembrane region" description="Helical" evidence="9">
    <location>
        <begin position="955"/>
        <end position="975"/>
    </location>
</feature>
<feature type="transmembrane region" description="Helical" evidence="9">
    <location>
        <begin position="1124"/>
        <end position="1154"/>
    </location>
</feature>
<feature type="transmembrane region" description="Helical" evidence="9">
    <location>
        <begin position="1242"/>
        <end position="1266"/>
    </location>
</feature>
<dbReference type="PRINTS" id="PR00176">
    <property type="entry name" value="NANEUSMPORT"/>
</dbReference>
<feature type="transmembrane region" description="Helical" evidence="9">
    <location>
        <begin position="502"/>
        <end position="520"/>
    </location>
</feature>
<feature type="transmembrane region" description="Helical" evidence="9">
    <location>
        <begin position="1066"/>
        <end position="1090"/>
    </location>
</feature>
<dbReference type="PROSITE" id="PS50267">
    <property type="entry name" value="NA_NEUROTRAN_SYMP_3"/>
    <property type="match status" value="2"/>
</dbReference>
<feature type="compositionally biased region" description="Polar residues" evidence="8">
    <location>
        <begin position="1560"/>
        <end position="1570"/>
    </location>
</feature>
<keyword evidence="6 9" id="KW-0472">Membrane</keyword>
<keyword evidence="7" id="KW-0325">Glycoprotein</keyword>
<keyword evidence="3" id="KW-0813">Transport</keyword>
<feature type="transmembrane region" description="Helical" evidence="9">
    <location>
        <begin position="540"/>
        <end position="559"/>
    </location>
</feature>
<evidence type="ECO:0000256" key="7">
    <source>
        <dbReference type="ARBA" id="ARBA00023180"/>
    </source>
</evidence>
<feature type="transmembrane region" description="Helical" evidence="9">
    <location>
        <begin position="400"/>
        <end position="422"/>
    </location>
</feature>
<feature type="transmembrane region" description="Helical" evidence="9">
    <location>
        <begin position="825"/>
        <end position="852"/>
    </location>
</feature>
<feature type="transmembrane region" description="Helical" evidence="9">
    <location>
        <begin position="321"/>
        <end position="348"/>
    </location>
</feature>
<comment type="similarity">
    <text evidence="2">Belongs to the sodium:neurotransmitter symporter (SNF) (TC 2.A.22) family.</text>
</comment>
<keyword evidence="4 9" id="KW-0812">Transmembrane</keyword>
<protein>
    <submittedName>
        <fullName evidence="11">Uncharacterized protein LOC101851003</fullName>
    </submittedName>
</protein>
<feature type="region of interest" description="Disordered" evidence="8">
    <location>
        <begin position="21"/>
        <end position="111"/>
    </location>
</feature>
<reference evidence="11" key="1">
    <citation type="submission" date="2025-08" db="UniProtKB">
        <authorList>
            <consortium name="RefSeq"/>
        </authorList>
    </citation>
    <scope>IDENTIFICATION</scope>
</reference>
<feature type="transmembrane region" description="Helical" evidence="9">
    <location>
        <begin position="616"/>
        <end position="643"/>
    </location>
</feature>
<keyword evidence="5 9" id="KW-1133">Transmembrane helix</keyword>
<gene>
    <name evidence="11" type="primary">LOC101851003</name>
</gene>
<evidence type="ECO:0000256" key="2">
    <source>
        <dbReference type="ARBA" id="ARBA00006459"/>
    </source>
</evidence>
<feature type="region of interest" description="Disordered" evidence="8">
    <location>
        <begin position="1501"/>
        <end position="1525"/>
    </location>
</feature>
<sequence length="1794" mass="196222">MTRDTYDVTVRRASQLSQKLELFRSSSTPRRPSQMVKRSLLHEADFRGSDRTLVSSSLDSNNSSRSNVHTSASSSSYTDSRTDINSHERANNGADDDDDDEDDDGINKPEELETDKGLWDRKLHYVMLGFGVVFGVRNILEFPALAVEHGGGAFLFTYVLLTFTVGLPIIYLEVSLGQYTRGGAIKAWRILPLAKGIGVCSWLLSLSRTSYTYTPAAWALYHLYAAVAGLHPLRSRLSLEQFVEQHSNSSSISSSNLTAFYHLKALNVSSDFFYTNTLMVTDSISSTGQVVTHIIISLIILWIFIFSISALSPAIMGKISFLFTAVPSVLLFILFIAVCTMTGSVQGIRAFLNPRWYRLAYFKPWLDALDLVLSSLASGTGVIITLSGHCKFHGNTFRNAMSMTSLSVIMTVLSGCLMLSLLGVESRLSGVMVENVTHRSDVDLGFVLLPAVTSNLSTPAFWNGTFYLSIVLFSVIQAAVMSHHLQQGVIDLVCPDDVKRRWKLAILGALAFVLLSLNVLTTAQNGLHILRILQLSVPRLATPLLCAAECLVIGWGYGARRFAGRVTEMTGRNKSFIWKWLWRWGCPVILSLVAVLCLLTTNLLRDTPEADHQKKWLHGIGWCLTPAILLPGAAMTVVSFFSVPGTFKQRVKQLRSTPSSWGPGHPEHEPQADLPDYVICHPDPFRPANALAMLTANLYLPNIVNFVNMQGSGPDNEMAPGYLSDVATLSSSDDESGIDAPPRKDGFFGRCQATVSCLSHVIGLGNVVRFPYLAYQHDGGAFVLAYVIVLLTCGLPLFIIETAVGQFSNLGTISVWRAVPLFKGIGFSMVLISVVTSIYYGVMTSWAVYYLATSLTSVMPWQTCMNNWNTNSCRIVDTSVDFCQNLSHHFNASTPPPCPGDGTDCVRPNATATGYCPGSKNHTIDFTANSSTSTEEYFYLSVVRVSQGWNDVGQLRWQLALCLLMTWTMVFLFLIKGCRPGGKATYLILSLTSTTLLILLIRSSSLMGGHDGLRHLFTPKWSKLTSGHVWRDAASQVFFSLSLGSGSVITVATYNKFTNNVFREAALVCLLDTSVSLLASLVIFAVVGALGRATGLGVEAAAQADLGLTYVTLSHATMQLPWPLFWAILTFLMLVTCGVFTCAATMATAITAVMDVFSTSLKKQRVWLLLFMSLGALVLGLPMIVQVGFYVVDGIDTHMSGLPQVFVGGATILALIWIYGIGRFCGDISRMVNSSIGWWWRLVWVLVTPCLIACLLVTSIVCLFLWDDHSQPWWVTLLGTCLWSLLTLPIFIALVHEVVKTKGAGLVQKLQKACQPRKGWGATLHRCTSNIEYYPTVHTHLGLDINREGLNTITDHVEFTTVGVRVPSLSQTTLLPVSPSVNRTKRPMDMRHKAILNHAYSNPQCNISSGSLEKIGRRRSKRFSASASTDSMSDVIVMKRSNKKINTCTVSTQTDAAQESKLYRQRSQPMVHVTKPIPMMTRSLSWHQIPGQPAILEVNTRQHSKSRLRGKLQQQKTKATPTERHRRYGLSVAPDLTQLMDTTDVISQAGGRGGGGMTSAHVTADTSSGNENSSAIVMALRGISDVSTDTGSALSVSRLEEVSIPCNVGRDMTTCAVLTTTDVTAGPPTVAAESSGDTNTRSGVCAGDDGTIAPNNNNNNNNNNNKSNANGSEVKRTSLPSEKLLGSAIEEHDFKEAFFLGKKAKRTNSRPQYGSFDSCKNPESKDTVVRLSRSKSDDLATRKLMIPSMGVTHLSGRNSVNVILEEEDGEKEADFSEEGMVLEVISSKTEVSKL</sequence>
<feature type="transmembrane region" description="Helical" evidence="9">
    <location>
        <begin position="1272"/>
        <end position="1295"/>
    </location>
</feature>
<feature type="transmembrane region" description="Helical" evidence="9">
    <location>
        <begin position="123"/>
        <end position="140"/>
    </location>
</feature>
<evidence type="ECO:0000256" key="1">
    <source>
        <dbReference type="ARBA" id="ARBA00004141"/>
    </source>
</evidence>
<feature type="transmembrane region" description="Helical" evidence="9">
    <location>
        <begin position="368"/>
        <end position="388"/>
    </location>
</feature>
<evidence type="ECO:0000256" key="8">
    <source>
        <dbReference type="SAM" id="MobiDB-lite"/>
    </source>
</evidence>
<feature type="region of interest" description="Disordered" evidence="8">
    <location>
        <begin position="1625"/>
        <end position="1677"/>
    </location>
</feature>
<feature type="transmembrane region" description="Helical" evidence="9">
    <location>
        <begin position="186"/>
        <end position="204"/>
    </location>
</feature>
<dbReference type="Pfam" id="PF00209">
    <property type="entry name" value="SNF"/>
    <property type="match status" value="2"/>
</dbReference>
<dbReference type="Proteomes" id="UP000694888">
    <property type="component" value="Unplaced"/>
</dbReference>
<feature type="region of interest" description="Disordered" evidence="8">
    <location>
        <begin position="1551"/>
        <end position="1570"/>
    </location>
</feature>
<feature type="transmembrane region" description="Helical" evidence="9">
    <location>
        <begin position="1033"/>
        <end position="1054"/>
    </location>
</feature>
<feature type="transmembrane region" description="Helical" evidence="9">
    <location>
        <begin position="1201"/>
        <end position="1221"/>
    </location>
</feature>
<dbReference type="SUPFAM" id="SSF161070">
    <property type="entry name" value="SNF-like"/>
    <property type="match status" value="2"/>
</dbReference>
<feature type="transmembrane region" description="Helical" evidence="9">
    <location>
        <begin position="1166"/>
        <end position="1189"/>
    </location>
</feature>
<comment type="subcellular location">
    <subcellularLocation>
        <location evidence="1">Membrane</location>
        <topology evidence="1">Multi-pass membrane protein</topology>
    </subcellularLocation>
</comment>
<dbReference type="PANTHER" id="PTHR11616:SF321">
    <property type="entry name" value="SODIUM-DEPENDENT NUTRIENT AMINO ACID TRANSPORTER 1-RELATED"/>
    <property type="match status" value="1"/>
</dbReference>
<evidence type="ECO:0000256" key="6">
    <source>
        <dbReference type="ARBA" id="ARBA00023136"/>
    </source>
</evidence>
<dbReference type="InterPro" id="IPR000175">
    <property type="entry name" value="Na/ntran_symport"/>
</dbReference>
<feature type="compositionally biased region" description="Low complexity" evidence="8">
    <location>
        <begin position="1655"/>
        <end position="1665"/>
    </location>
</feature>
<feature type="transmembrane region" description="Helical" evidence="9">
    <location>
        <begin position="152"/>
        <end position="174"/>
    </location>
</feature>
<feature type="transmembrane region" description="Helical" evidence="9">
    <location>
        <begin position="984"/>
        <end position="1001"/>
    </location>
</feature>
<feature type="compositionally biased region" description="Basic and acidic residues" evidence="8">
    <location>
        <begin position="80"/>
        <end position="90"/>
    </location>
</feature>
<feature type="compositionally biased region" description="Acidic residues" evidence="8">
    <location>
        <begin position="94"/>
        <end position="104"/>
    </location>
</feature>
<feature type="compositionally biased region" description="Basic and acidic residues" evidence="8">
    <location>
        <begin position="40"/>
        <end position="50"/>
    </location>
</feature>